<dbReference type="InterPro" id="IPR001041">
    <property type="entry name" value="2Fe-2S_ferredoxin-type"/>
</dbReference>
<dbReference type="RefSeq" id="WP_028767304.1">
    <property type="nucleotide sequence ID" value="NZ_JAPMLA010000011.1"/>
</dbReference>
<evidence type="ECO:0000256" key="17">
    <source>
        <dbReference type="ARBA" id="ARBA00023014"/>
    </source>
</evidence>
<evidence type="ECO:0000256" key="13">
    <source>
        <dbReference type="ARBA" id="ARBA00022723"/>
    </source>
</evidence>
<evidence type="ECO:0000256" key="7">
    <source>
        <dbReference type="ARBA" id="ARBA00019729"/>
    </source>
</evidence>
<evidence type="ECO:0000256" key="3">
    <source>
        <dbReference type="ARBA" id="ARBA00004533"/>
    </source>
</evidence>
<comment type="caution">
    <text evidence="30">The sequence shown here is derived from an EMBL/GenBank/DDBJ whole genome shotgun (WGS) entry which is preliminary data.</text>
</comment>
<dbReference type="Gene3D" id="3.10.20.30">
    <property type="match status" value="1"/>
</dbReference>
<dbReference type="PIRSF" id="PIRSF000044">
    <property type="entry name" value="Cis_Diol_DH_RD"/>
    <property type="match status" value="1"/>
</dbReference>
<evidence type="ECO:0000256" key="9">
    <source>
        <dbReference type="ARBA" id="ARBA00022475"/>
    </source>
</evidence>
<keyword evidence="13 27" id="KW-0479">Metal-binding</keyword>
<evidence type="ECO:0000256" key="16">
    <source>
        <dbReference type="ARBA" id="ARBA00023004"/>
    </source>
</evidence>
<proteinExistence type="inferred from homology"/>
<keyword evidence="14 27" id="KW-0274">FAD</keyword>
<evidence type="ECO:0000256" key="25">
    <source>
        <dbReference type="ARBA" id="ARBA00030787"/>
    </source>
</evidence>
<keyword evidence="15 27" id="KW-1278">Translocase</keyword>
<evidence type="ECO:0000259" key="29">
    <source>
        <dbReference type="PROSITE" id="PS51384"/>
    </source>
</evidence>
<keyword evidence="18 27" id="KW-0520">NAD</keyword>
<dbReference type="Proteomes" id="UP001271263">
    <property type="component" value="Unassembled WGS sequence"/>
</dbReference>
<feature type="domain" description="FAD-binding FR-type" evidence="29">
    <location>
        <begin position="129"/>
        <end position="267"/>
    </location>
</feature>
<evidence type="ECO:0000256" key="1">
    <source>
        <dbReference type="ARBA" id="ARBA00001974"/>
    </source>
</evidence>
<evidence type="ECO:0000259" key="28">
    <source>
        <dbReference type="PROSITE" id="PS51085"/>
    </source>
</evidence>
<comment type="catalytic activity">
    <reaction evidence="26 27">
        <text>a ubiquinone + n Na(+)(in) + NADH + H(+) = a ubiquinol + n Na(+)(out) + NAD(+)</text>
        <dbReference type="Rhea" id="RHEA:47748"/>
        <dbReference type="Rhea" id="RHEA-COMP:9565"/>
        <dbReference type="Rhea" id="RHEA-COMP:9566"/>
        <dbReference type="ChEBI" id="CHEBI:15378"/>
        <dbReference type="ChEBI" id="CHEBI:16389"/>
        <dbReference type="ChEBI" id="CHEBI:17976"/>
        <dbReference type="ChEBI" id="CHEBI:29101"/>
        <dbReference type="ChEBI" id="CHEBI:57540"/>
        <dbReference type="ChEBI" id="CHEBI:57945"/>
        <dbReference type="EC" id="7.2.1.1"/>
    </reaction>
</comment>
<keyword evidence="21 27" id="KW-0830">Ubiquinone</keyword>
<accession>A0AAW8NNG8</accession>
<keyword evidence="10" id="KW-0997">Cell inner membrane</keyword>
<dbReference type="InterPro" id="IPR017938">
    <property type="entry name" value="Riboflavin_synthase-like_b-brl"/>
</dbReference>
<keyword evidence="12 27" id="KW-0001">2Fe-2S</keyword>
<dbReference type="Proteomes" id="UP001259340">
    <property type="component" value="Unassembled WGS sequence"/>
</dbReference>
<evidence type="ECO:0000256" key="12">
    <source>
        <dbReference type="ARBA" id="ARBA00022714"/>
    </source>
</evidence>
<evidence type="ECO:0000313" key="32">
    <source>
        <dbReference type="Proteomes" id="UP001259340"/>
    </source>
</evidence>
<feature type="domain" description="2Fe-2S ferredoxin-type" evidence="28">
    <location>
        <begin position="32"/>
        <end position="126"/>
    </location>
</feature>
<dbReference type="SUPFAM" id="SSF63380">
    <property type="entry name" value="Riboflavin synthase domain-like"/>
    <property type="match status" value="1"/>
</dbReference>
<dbReference type="EMBL" id="JAPMLE010000001">
    <property type="protein sequence ID" value="MDR8524266.1"/>
    <property type="molecule type" value="Genomic_DNA"/>
</dbReference>
<comment type="similarity">
    <text evidence="4 27">Belongs to the NqrF family.</text>
</comment>
<reference evidence="30" key="2">
    <citation type="submission" date="2022-11" db="EMBL/GenBank/DDBJ databases">
        <title>Prophages regulate Shewanella fidelis motility and biofilm formation: implications for gut colonization dynamics in Ciona robusta.</title>
        <authorList>
            <person name="Natarajan O."/>
            <person name="Gibboney S.L."/>
            <person name="Young M.N."/>
            <person name="Lim S.J."/>
            <person name="Pluta N."/>
            <person name="Atkinson C.G.F."/>
            <person name="Leigh B.A."/>
            <person name="Liberti A."/>
            <person name="Kees E."/>
            <person name="Breitbart M."/>
            <person name="Gralnick J."/>
            <person name="Dishaw L.J."/>
        </authorList>
    </citation>
    <scope>NUCLEOTIDE SEQUENCE</scope>
    <source>
        <strain evidence="30">3313</strain>
    </source>
</reference>
<dbReference type="NCBIfam" id="TIGR01941">
    <property type="entry name" value="nqrF"/>
    <property type="match status" value="1"/>
</dbReference>
<evidence type="ECO:0000256" key="14">
    <source>
        <dbReference type="ARBA" id="ARBA00022827"/>
    </source>
</evidence>
<dbReference type="HAMAP" id="MF_00430">
    <property type="entry name" value="NqrF"/>
    <property type="match status" value="1"/>
</dbReference>
<keyword evidence="27" id="KW-1133">Transmembrane helix</keyword>
<dbReference type="GO" id="GO:0046872">
    <property type="term" value="F:metal ion binding"/>
    <property type="evidence" value="ECO:0007669"/>
    <property type="project" value="UniProtKB-KW"/>
</dbReference>
<feature type="binding site" evidence="27">
    <location>
        <position position="78"/>
    </location>
    <ligand>
        <name>[2Fe-2S] cluster</name>
        <dbReference type="ChEBI" id="CHEBI:190135"/>
    </ligand>
</feature>
<dbReference type="AlphaFoldDB" id="A0AAW8NNG8"/>
<dbReference type="PANTHER" id="PTHR43644:SF1">
    <property type="entry name" value="NAD(P)H-FLAVIN REDUCTASE"/>
    <property type="match status" value="1"/>
</dbReference>
<evidence type="ECO:0000256" key="8">
    <source>
        <dbReference type="ARBA" id="ARBA00022448"/>
    </source>
</evidence>
<reference evidence="31 33" key="1">
    <citation type="journal article" date="2022" name="bioRxiv">
        <title>Prophages regulate Shewanella fidelis 3313 motility and biofilm formation: implications for gut colonization dynamics in Ciona robusta.</title>
        <authorList>
            <person name="Natarajan O."/>
            <person name="Gibboney S.L."/>
            <person name="Young M.N."/>
            <person name="Lim S.J."/>
            <person name="Pluta N."/>
            <person name="Atkinson C.G."/>
            <person name="Leigh B.A."/>
            <person name="Liberti A."/>
            <person name="Kees E.D."/>
            <person name="Breitbart M."/>
            <person name="Gralnick J.A."/>
            <person name="Dishaw L.J."/>
        </authorList>
    </citation>
    <scope>NUCLEOTIDE SEQUENCE [LARGE SCALE GENOMIC DNA]</scope>
    <source>
        <strain evidence="31 33">JG4066</strain>
    </source>
</reference>
<dbReference type="InterPro" id="IPR001433">
    <property type="entry name" value="OxRdtase_FAD/NAD-bd"/>
</dbReference>
<evidence type="ECO:0000256" key="23">
    <source>
        <dbReference type="ARBA" id="ARBA00023201"/>
    </source>
</evidence>
<dbReference type="InterPro" id="IPR001709">
    <property type="entry name" value="Flavoprot_Pyr_Nucl_cyt_Rdtase"/>
</dbReference>
<evidence type="ECO:0000256" key="6">
    <source>
        <dbReference type="ARBA" id="ARBA00013099"/>
    </source>
</evidence>
<evidence type="ECO:0000256" key="2">
    <source>
        <dbReference type="ARBA" id="ARBA00002972"/>
    </source>
</evidence>
<keyword evidence="33" id="KW-1185">Reference proteome</keyword>
<dbReference type="GO" id="GO:0009055">
    <property type="term" value="F:electron transfer activity"/>
    <property type="evidence" value="ECO:0007669"/>
    <property type="project" value="UniProtKB-UniRule"/>
</dbReference>
<dbReference type="PANTHER" id="PTHR43644">
    <property type="entry name" value="NA(+)-TRANSLOCATING NADH-QUINONE REDUCTASE SUBUNIT"/>
    <property type="match status" value="1"/>
</dbReference>
<evidence type="ECO:0000313" key="31">
    <source>
        <dbReference type="EMBL" id="MDW4825784.1"/>
    </source>
</evidence>
<dbReference type="FunFam" id="3.40.50.80:FF:000014">
    <property type="entry name" value="Na(+)-translocating NADH-quinone reductase subunit F"/>
    <property type="match status" value="1"/>
</dbReference>
<dbReference type="InterPro" id="IPR017927">
    <property type="entry name" value="FAD-bd_FR_type"/>
</dbReference>
<dbReference type="EMBL" id="JAPMLD010000009">
    <property type="protein sequence ID" value="MDW4825784.1"/>
    <property type="molecule type" value="Genomic_DNA"/>
</dbReference>
<comment type="subcellular location">
    <subcellularLocation>
        <location evidence="3">Cell inner membrane</location>
    </subcellularLocation>
    <subcellularLocation>
        <location evidence="27">Cell membrane</location>
        <topology evidence="27">Single-pass membrane protein</topology>
    </subcellularLocation>
</comment>
<dbReference type="Pfam" id="PF00175">
    <property type="entry name" value="NAD_binding_1"/>
    <property type="match status" value="1"/>
</dbReference>
<evidence type="ECO:0000256" key="5">
    <source>
        <dbReference type="ARBA" id="ARBA00011309"/>
    </source>
</evidence>
<evidence type="ECO:0000256" key="15">
    <source>
        <dbReference type="ARBA" id="ARBA00022967"/>
    </source>
</evidence>
<dbReference type="InterPro" id="IPR039261">
    <property type="entry name" value="FNR_nucleotide-bd"/>
</dbReference>
<evidence type="ECO:0000256" key="26">
    <source>
        <dbReference type="ARBA" id="ARBA00048891"/>
    </source>
</evidence>
<gene>
    <name evidence="27 30" type="primary">nqrF</name>
    <name evidence="30" type="ORF">OS133_11455</name>
    <name evidence="31" type="ORF">OS134_17070</name>
</gene>
<comment type="function">
    <text evidence="2 27">NQR complex catalyzes the reduction of ubiquinone-1 to ubiquinol by two successive reactions, coupled with the transport of Na(+) ions from the cytoplasm to the periplasm. The first step is catalyzed by NqrF, which accepts electrons from NADH and reduces ubiquinone-1 to ubisemiquinone by a one-electron transfer pathway.</text>
</comment>
<organism evidence="30 32">
    <name type="scientific">Shewanella fidelis</name>
    <dbReference type="NCBI Taxonomy" id="173509"/>
    <lineage>
        <taxon>Bacteria</taxon>
        <taxon>Pseudomonadati</taxon>
        <taxon>Pseudomonadota</taxon>
        <taxon>Gammaproteobacteria</taxon>
        <taxon>Alteromonadales</taxon>
        <taxon>Shewanellaceae</taxon>
        <taxon>Shewanella</taxon>
    </lineage>
</organism>
<evidence type="ECO:0000256" key="21">
    <source>
        <dbReference type="ARBA" id="ARBA00023075"/>
    </source>
</evidence>
<evidence type="ECO:0000313" key="30">
    <source>
        <dbReference type="EMBL" id="MDR8524266.1"/>
    </source>
</evidence>
<comment type="subunit">
    <text evidence="5 27">Composed of six subunits; NqrA, NqrB, NqrC, NqrD, NqrE and NqrF.</text>
</comment>
<dbReference type="EC" id="7.2.1.1" evidence="6 27"/>
<dbReference type="PRINTS" id="PR00371">
    <property type="entry name" value="FPNCR"/>
</dbReference>
<evidence type="ECO:0000256" key="10">
    <source>
        <dbReference type="ARBA" id="ARBA00022519"/>
    </source>
</evidence>
<keyword evidence="22 27" id="KW-0472">Membrane</keyword>
<evidence type="ECO:0000256" key="4">
    <source>
        <dbReference type="ARBA" id="ARBA00005570"/>
    </source>
</evidence>
<keyword evidence="23 27" id="KW-0739">Sodium transport</keyword>
<keyword evidence="8 27" id="KW-0813">Transport</keyword>
<keyword evidence="17 27" id="KW-0411">Iron-sulfur</keyword>
<dbReference type="PROSITE" id="PS51384">
    <property type="entry name" value="FAD_FR"/>
    <property type="match status" value="1"/>
</dbReference>
<dbReference type="GO" id="GO:0016655">
    <property type="term" value="F:oxidoreductase activity, acting on NAD(P)H, quinone or similar compound as acceptor"/>
    <property type="evidence" value="ECO:0007669"/>
    <property type="project" value="InterPro"/>
</dbReference>
<dbReference type="Gene3D" id="2.40.30.10">
    <property type="entry name" value="Translation factors"/>
    <property type="match status" value="1"/>
</dbReference>
<dbReference type="InterPro" id="IPR010205">
    <property type="entry name" value="NqrF"/>
</dbReference>
<dbReference type="InterPro" id="IPR036010">
    <property type="entry name" value="2Fe-2S_ferredoxin-like_sf"/>
</dbReference>
<dbReference type="Pfam" id="PF00111">
    <property type="entry name" value="Fer2"/>
    <property type="match status" value="1"/>
</dbReference>
<keyword evidence="19 27" id="KW-0915">Sodium</keyword>
<dbReference type="SUPFAM" id="SSF54292">
    <property type="entry name" value="2Fe-2S ferredoxin-like"/>
    <property type="match status" value="1"/>
</dbReference>
<feature type="transmembrane region" description="Helical" evidence="27">
    <location>
        <begin position="6"/>
        <end position="24"/>
    </location>
</feature>
<keyword evidence="16 27" id="KW-0408">Iron</keyword>
<dbReference type="Gene3D" id="3.40.50.80">
    <property type="entry name" value="Nucleotide-binding domain of ferredoxin-NADP reductase (FNR) module"/>
    <property type="match status" value="1"/>
</dbReference>
<evidence type="ECO:0000256" key="18">
    <source>
        <dbReference type="ARBA" id="ARBA00023027"/>
    </source>
</evidence>
<evidence type="ECO:0000256" key="22">
    <source>
        <dbReference type="ARBA" id="ARBA00023136"/>
    </source>
</evidence>
<dbReference type="SUPFAM" id="SSF52343">
    <property type="entry name" value="Ferredoxin reductase-like, C-terminal NADP-linked domain"/>
    <property type="match status" value="1"/>
</dbReference>
<evidence type="ECO:0000256" key="11">
    <source>
        <dbReference type="ARBA" id="ARBA00022630"/>
    </source>
</evidence>
<keyword evidence="20 27" id="KW-0406">Ion transport</keyword>
<evidence type="ECO:0000256" key="27">
    <source>
        <dbReference type="HAMAP-Rule" id="MF_00430"/>
    </source>
</evidence>
<dbReference type="PROSITE" id="PS51085">
    <property type="entry name" value="2FE2S_FER_2"/>
    <property type="match status" value="1"/>
</dbReference>
<dbReference type="CDD" id="cd06188">
    <property type="entry name" value="NADH_quinone_reductase"/>
    <property type="match status" value="1"/>
</dbReference>
<dbReference type="GO" id="GO:0006814">
    <property type="term" value="P:sodium ion transport"/>
    <property type="evidence" value="ECO:0007669"/>
    <property type="project" value="UniProtKB-UniRule"/>
</dbReference>
<dbReference type="GO" id="GO:0051537">
    <property type="term" value="F:2 iron, 2 sulfur cluster binding"/>
    <property type="evidence" value="ECO:0007669"/>
    <property type="project" value="UniProtKB-KW"/>
</dbReference>
<feature type="binding site" evidence="27">
    <location>
        <position position="69"/>
    </location>
    <ligand>
        <name>[2Fe-2S] cluster</name>
        <dbReference type="ChEBI" id="CHEBI:190135"/>
    </ligand>
</feature>
<evidence type="ECO:0000256" key="24">
    <source>
        <dbReference type="ARBA" id="ARBA00030032"/>
    </source>
</evidence>
<dbReference type="InterPro" id="IPR012675">
    <property type="entry name" value="Beta-grasp_dom_sf"/>
</dbReference>
<protein>
    <recommendedName>
        <fullName evidence="7 27">Na(+)-translocating NADH-quinone reductase subunit F</fullName>
        <shortName evidence="27">Na(+)-NQR subunit F</shortName>
        <shortName evidence="27">Na(+)-translocating NQR subunit F</shortName>
        <ecNumber evidence="6 27">7.2.1.1</ecNumber>
    </recommendedName>
    <alternativeName>
        <fullName evidence="25 27">NQR complex subunit F</fullName>
    </alternativeName>
    <alternativeName>
        <fullName evidence="24 27">NQR-1 subunit F</fullName>
    </alternativeName>
</protein>
<dbReference type="GO" id="GO:0005886">
    <property type="term" value="C:plasma membrane"/>
    <property type="evidence" value="ECO:0007669"/>
    <property type="project" value="UniProtKB-SubCell"/>
</dbReference>
<keyword evidence="27" id="KW-0812">Transmembrane</keyword>
<dbReference type="InterPro" id="IPR008333">
    <property type="entry name" value="Cbr1-like_FAD-bd_dom"/>
</dbReference>
<dbReference type="Pfam" id="PF00970">
    <property type="entry name" value="FAD_binding_6"/>
    <property type="match status" value="1"/>
</dbReference>
<comment type="cofactor">
    <cofactor evidence="1 27">
        <name>FAD</name>
        <dbReference type="ChEBI" id="CHEBI:57692"/>
    </cofactor>
</comment>
<feature type="binding site" evidence="27">
    <location>
        <position position="75"/>
    </location>
    <ligand>
        <name>[2Fe-2S] cluster</name>
        <dbReference type="ChEBI" id="CHEBI:190135"/>
    </ligand>
</feature>
<sequence length="405" mass="45112">MEMAIGIGMFTFVVSILVMVILFAKSKLVSTGDVNIRINDDPEKSISTQAGDKLLGALAGKNIFIPSACGGGGTCGQCRVKVKSGGGEILPTERDHINKKEAKEGCRLACQVSVKTDMELEVEEEIFGVKKWQCEVISNDNQATFIKELLLKLPEGEDVLFKAGGYIQIEAPAHEVKYADFDIPAEYRDDWEKYDLFKLVSKVDEDVLRAYSMANYPDEKGRIMLNVRIATPPNDSVPPGKMSSYIFNLKAGDKVTISGPFGEFFVKETDAEMVFIGGGAGMAPMRSHIFNQLKSVKTKRKMSFWYGARSTREVFYQDDFDTLAAENDNFVWHVALSDPLPEDNWDGYTGFIHNVLYENYLKNHKAPEDCEFYMCGPPIMNSSVIAMLESLGVEPENILLDDFGD</sequence>
<evidence type="ECO:0000256" key="19">
    <source>
        <dbReference type="ARBA" id="ARBA00023053"/>
    </source>
</evidence>
<evidence type="ECO:0000256" key="20">
    <source>
        <dbReference type="ARBA" id="ARBA00023065"/>
    </source>
</evidence>
<feature type="binding site" evidence="27">
    <location>
        <position position="110"/>
    </location>
    <ligand>
        <name>[2Fe-2S] cluster</name>
        <dbReference type="ChEBI" id="CHEBI:190135"/>
    </ligand>
</feature>
<evidence type="ECO:0000313" key="33">
    <source>
        <dbReference type="Proteomes" id="UP001271263"/>
    </source>
</evidence>
<comment type="cofactor">
    <cofactor evidence="27">
        <name>[2Fe-2S] cluster</name>
        <dbReference type="ChEBI" id="CHEBI:190135"/>
    </cofactor>
    <text evidence="27">Binds 1 [2Fe-2S] cluster.</text>
</comment>
<keyword evidence="11 27" id="KW-0285">Flavoprotein</keyword>
<keyword evidence="9 27" id="KW-1003">Cell membrane</keyword>
<name>A0AAW8NNG8_9GAMM</name>